<name>A0A382TVH6_9ZZZZ</name>
<dbReference type="EMBL" id="UINC01139492">
    <property type="protein sequence ID" value="SVD26069.1"/>
    <property type="molecule type" value="Genomic_DNA"/>
</dbReference>
<dbReference type="GO" id="GO:0005829">
    <property type="term" value="C:cytosol"/>
    <property type="evidence" value="ECO:0007669"/>
    <property type="project" value="TreeGrafter"/>
</dbReference>
<dbReference type="AlphaFoldDB" id="A0A382TVH6"/>
<dbReference type="SUPFAM" id="SSF54909">
    <property type="entry name" value="Dimeric alpha+beta barrel"/>
    <property type="match status" value="1"/>
</dbReference>
<dbReference type="PANTHER" id="PTHR33336">
    <property type="entry name" value="QUINOL MONOOXYGENASE YGIN-RELATED"/>
    <property type="match status" value="1"/>
</dbReference>
<protein>
    <recommendedName>
        <fullName evidence="1">ABM domain-containing protein</fullName>
    </recommendedName>
</protein>
<accession>A0A382TVH6</accession>
<proteinExistence type="predicted"/>
<dbReference type="GO" id="GO:0016491">
    <property type="term" value="F:oxidoreductase activity"/>
    <property type="evidence" value="ECO:0007669"/>
    <property type="project" value="TreeGrafter"/>
</dbReference>
<organism evidence="2">
    <name type="scientific">marine metagenome</name>
    <dbReference type="NCBI Taxonomy" id="408172"/>
    <lineage>
        <taxon>unclassified sequences</taxon>
        <taxon>metagenomes</taxon>
        <taxon>ecological metagenomes</taxon>
    </lineage>
</organism>
<feature type="domain" description="ABM" evidence="1">
    <location>
        <begin position="2"/>
        <end position="77"/>
    </location>
</feature>
<reference evidence="2" key="1">
    <citation type="submission" date="2018-05" db="EMBL/GenBank/DDBJ databases">
        <authorList>
            <person name="Lanie J.A."/>
            <person name="Ng W.-L."/>
            <person name="Kazmierczak K.M."/>
            <person name="Andrzejewski T.M."/>
            <person name="Davidsen T.M."/>
            <person name="Wayne K.J."/>
            <person name="Tettelin H."/>
            <person name="Glass J.I."/>
            <person name="Rusch D."/>
            <person name="Podicherti R."/>
            <person name="Tsui H.-C.T."/>
            <person name="Winkler M.E."/>
        </authorList>
    </citation>
    <scope>NUCLEOTIDE SEQUENCE</scope>
</reference>
<dbReference type="PANTHER" id="PTHR33336:SF1">
    <property type="entry name" value="(4S)-4-HYDROXY-5-PHOSPHONOOXYPENTANE-2,3-DIONE ISOMERASE"/>
    <property type="match status" value="1"/>
</dbReference>
<dbReference type="InterPro" id="IPR050744">
    <property type="entry name" value="AI-2_Isomerase_LsrG"/>
</dbReference>
<gene>
    <name evidence="2" type="ORF">METZ01_LOCUS378923</name>
</gene>
<evidence type="ECO:0000259" key="1">
    <source>
        <dbReference type="PROSITE" id="PS51725"/>
    </source>
</evidence>
<sequence>MYIIVAPVQIKEAFKDQYIKGMLENAQGSVNDEPGCLRFDVVQDANDENRIWLYEVYKDEAAFQAHTQTPHFIKFRT</sequence>
<dbReference type="PROSITE" id="PS51725">
    <property type="entry name" value="ABM"/>
    <property type="match status" value="1"/>
</dbReference>
<dbReference type="InterPro" id="IPR007138">
    <property type="entry name" value="ABM_dom"/>
</dbReference>
<evidence type="ECO:0000313" key="2">
    <source>
        <dbReference type="EMBL" id="SVD26069.1"/>
    </source>
</evidence>
<dbReference type="InterPro" id="IPR011008">
    <property type="entry name" value="Dimeric_a/b-barrel"/>
</dbReference>
<dbReference type="Pfam" id="PF03992">
    <property type="entry name" value="ABM"/>
    <property type="match status" value="1"/>
</dbReference>
<dbReference type="Gene3D" id="3.30.70.100">
    <property type="match status" value="1"/>
</dbReference>